<comment type="caution">
    <text evidence="8">The sequence shown here is derived from an EMBL/GenBank/DDBJ whole genome shotgun (WGS) entry which is preliminary data.</text>
</comment>
<name>A0A1I3Z142_9HYPH</name>
<evidence type="ECO:0000256" key="1">
    <source>
        <dbReference type="ARBA" id="ARBA00008857"/>
    </source>
</evidence>
<dbReference type="EMBL" id="FOSK01000004">
    <property type="protein sequence ID" value="SFK37808.1"/>
    <property type="molecule type" value="Genomic_DNA"/>
</dbReference>
<comment type="similarity">
    <text evidence="1">Belongs to the 'phage' integrase family.</text>
</comment>
<evidence type="ECO:0000256" key="5">
    <source>
        <dbReference type="PROSITE-ProRule" id="PRU01248"/>
    </source>
</evidence>
<dbReference type="InterPro" id="IPR050808">
    <property type="entry name" value="Phage_Integrase"/>
</dbReference>
<keyword evidence="9" id="KW-1185">Reference proteome</keyword>
<dbReference type="InterPro" id="IPR010998">
    <property type="entry name" value="Integrase_recombinase_N"/>
</dbReference>
<gene>
    <name evidence="8" type="ORF">SAMN04488518_104356</name>
</gene>
<dbReference type="InterPro" id="IPR011010">
    <property type="entry name" value="DNA_brk_join_enz"/>
</dbReference>
<dbReference type="RefSeq" id="WP_093519039.1">
    <property type="nucleotide sequence ID" value="NZ_FOSK01000004.1"/>
</dbReference>
<evidence type="ECO:0000259" key="7">
    <source>
        <dbReference type="PROSITE" id="PS51900"/>
    </source>
</evidence>
<dbReference type="PANTHER" id="PTHR30629">
    <property type="entry name" value="PROPHAGE INTEGRASE"/>
    <property type="match status" value="1"/>
</dbReference>
<dbReference type="Gene3D" id="1.10.150.130">
    <property type="match status" value="1"/>
</dbReference>
<sequence>MRRNRSGLPQYCSWNKDRHGTRRVRFRKSGFSTYLTGTPYGDDFMRQYYGALEGVKTQCTNIAAERTKPGSFDALCVAYYRAPEFLGLRDSTKVTYRGVIEKLRERIGKLPIRRMERRHIKKLLGEMEDRPQAANRVLSLLKILLDVAMDLGMIANNPARGVKGFKKKTDGFHSWTEEEIEQFIQKHPEGTKAHLALTLLLYTAQRRSDVVSMGWQHISGNNLRVTQQKTGTTLMIPLHGILQQALSQTPKTNMTFLVTEFGKPFTVAGFGNWFRDRVKEAELSNCSPHGLRKAAARRLAEAGCSADVIKALTGHQSLKELTIYTAAADQQRLATQAIGSLKAQDENR</sequence>
<keyword evidence="3 5" id="KW-0238">DNA-binding</keyword>
<accession>A0A1I3Z142</accession>
<feature type="domain" description="Core-binding (CB)" evidence="7">
    <location>
        <begin position="70"/>
        <end position="149"/>
    </location>
</feature>
<keyword evidence="2" id="KW-0229">DNA integration</keyword>
<keyword evidence="4" id="KW-0233">DNA recombination</keyword>
<dbReference type="InterPro" id="IPR013762">
    <property type="entry name" value="Integrase-like_cat_sf"/>
</dbReference>
<reference evidence="8 9" key="1">
    <citation type="submission" date="2016-10" db="EMBL/GenBank/DDBJ databases">
        <authorList>
            <person name="Varghese N."/>
            <person name="Submissions S."/>
        </authorList>
    </citation>
    <scope>NUCLEOTIDE SEQUENCE [LARGE SCALE GENOMIC DNA]</scope>
    <source>
        <strain evidence="8 9">DSM 16392</strain>
    </source>
</reference>
<protein>
    <submittedName>
        <fullName evidence="8">Site-specific recombinase XerD</fullName>
    </submittedName>
</protein>
<evidence type="ECO:0000313" key="9">
    <source>
        <dbReference type="Proteomes" id="UP000199598"/>
    </source>
</evidence>
<dbReference type="Proteomes" id="UP000199598">
    <property type="component" value="Unassembled WGS sequence"/>
</dbReference>
<feature type="domain" description="Tyr recombinase" evidence="6">
    <location>
        <begin position="170"/>
        <end position="338"/>
    </location>
</feature>
<dbReference type="SUPFAM" id="SSF56349">
    <property type="entry name" value="DNA breaking-rejoining enzymes"/>
    <property type="match status" value="1"/>
</dbReference>
<dbReference type="PROSITE" id="PS51900">
    <property type="entry name" value="CB"/>
    <property type="match status" value="1"/>
</dbReference>
<proteinExistence type="inferred from homology"/>
<evidence type="ECO:0000313" key="8">
    <source>
        <dbReference type="EMBL" id="SFK37808.1"/>
    </source>
</evidence>
<evidence type="ECO:0000256" key="4">
    <source>
        <dbReference type="ARBA" id="ARBA00023172"/>
    </source>
</evidence>
<dbReference type="Gene3D" id="1.10.443.10">
    <property type="entry name" value="Intergrase catalytic core"/>
    <property type="match status" value="1"/>
</dbReference>
<evidence type="ECO:0000256" key="2">
    <source>
        <dbReference type="ARBA" id="ARBA00022908"/>
    </source>
</evidence>
<dbReference type="PROSITE" id="PS51898">
    <property type="entry name" value="TYR_RECOMBINASE"/>
    <property type="match status" value="1"/>
</dbReference>
<dbReference type="InterPro" id="IPR002104">
    <property type="entry name" value="Integrase_catalytic"/>
</dbReference>
<organism evidence="8 9">
    <name type="scientific">Pseudovibrio ascidiaceicola</name>
    <dbReference type="NCBI Taxonomy" id="285279"/>
    <lineage>
        <taxon>Bacteria</taxon>
        <taxon>Pseudomonadati</taxon>
        <taxon>Pseudomonadota</taxon>
        <taxon>Alphaproteobacteria</taxon>
        <taxon>Hyphomicrobiales</taxon>
        <taxon>Stappiaceae</taxon>
        <taxon>Pseudovibrio</taxon>
    </lineage>
</organism>
<dbReference type="Pfam" id="PF00589">
    <property type="entry name" value="Phage_integrase"/>
    <property type="match status" value="1"/>
</dbReference>
<dbReference type="InterPro" id="IPR044068">
    <property type="entry name" value="CB"/>
</dbReference>
<dbReference type="PANTHER" id="PTHR30629:SF2">
    <property type="entry name" value="PROPHAGE INTEGRASE INTS-RELATED"/>
    <property type="match status" value="1"/>
</dbReference>
<evidence type="ECO:0000256" key="3">
    <source>
        <dbReference type="ARBA" id="ARBA00023125"/>
    </source>
</evidence>
<evidence type="ECO:0000259" key="6">
    <source>
        <dbReference type="PROSITE" id="PS51898"/>
    </source>
</evidence>